<feature type="binding site" evidence="10">
    <location>
        <position position="99"/>
    </location>
    <ligand>
        <name>ATP</name>
        <dbReference type="ChEBI" id="CHEBI:30616"/>
    </ligand>
</feature>
<comment type="catalytic activity">
    <reaction evidence="8">
        <text>succinate + ATP + CoA = succinyl-CoA + ADP + phosphate</text>
        <dbReference type="Rhea" id="RHEA:17661"/>
        <dbReference type="ChEBI" id="CHEBI:30031"/>
        <dbReference type="ChEBI" id="CHEBI:30616"/>
        <dbReference type="ChEBI" id="CHEBI:43474"/>
        <dbReference type="ChEBI" id="CHEBI:57287"/>
        <dbReference type="ChEBI" id="CHEBI:57292"/>
        <dbReference type="ChEBI" id="CHEBI:456216"/>
        <dbReference type="EC" id="6.2.1.5"/>
    </reaction>
    <physiologicalReaction direction="right-to-left" evidence="8">
        <dbReference type="Rhea" id="RHEA:17663"/>
    </physiologicalReaction>
</comment>
<dbReference type="InterPro" id="IPR005809">
    <property type="entry name" value="Succ_CoA_ligase-like_bsu"/>
</dbReference>
<name>A0A0S2KCV2_9GAMM</name>
<dbReference type="FunFam" id="3.30.1490.20:FF:000002">
    <property type="entry name" value="Succinate--CoA ligase [ADP-forming] subunit beta"/>
    <property type="match status" value="1"/>
</dbReference>
<dbReference type="InterPro" id="IPR005811">
    <property type="entry name" value="SUCC_ACL_C"/>
</dbReference>
<evidence type="ECO:0000256" key="6">
    <source>
        <dbReference type="ARBA" id="ARBA00022840"/>
    </source>
</evidence>
<keyword evidence="2 10" id="KW-0816">Tricarboxylic acid cycle</keyword>
<dbReference type="InterPro" id="IPR016102">
    <property type="entry name" value="Succinyl-CoA_synth-like"/>
</dbReference>
<feature type="binding site" evidence="10">
    <location>
        <position position="199"/>
    </location>
    <ligand>
        <name>Mg(2+)</name>
        <dbReference type="ChEBI" id="CHEBI:18420"/>
    </ligand>
</feature>
<evidence type="ECO:0000256" key="1">
    <source>
        <dbReference type="ARBA" id="ARBA00009182"/>
    </source>
</evidence>
<dbReference type="GO" id="GO:0006099">
    <property type="term" value="P:tricarboxylic acid cycle"/>
    <property type="evidence" value="ECO:0007669"/>
    <property type="project" value="UniProtKB-UniRule"/>
</dbReference>
<feature type="binding site" evidence="10">
    <location>
        <position position="46"/>
    </location>
    <ligand>
        <name>ATP</name>
        <dbReference type="ChEBI" id="CHEBI:30616"/>
    </ligand>
</feature>
<feature type="binding site" evidence="10">
    <location>
        <position position="107"/>
    </location>
    <ligand>
        <name>ATP</name>
        <dbReference type="ChEBI" id="CHEBI:30616"/>
    </ligand>
</feature>
<protein>
    <recommendedName>
        <fullName evidence="10">Succinate--CoA ligase [ADP-forming] subunit beta</fullName>
        <ecNumber evidence="10">6.2.1.5</ecNumber>
    </recommendedName>
    <alternativeName>
        <fullName evidence="10">Succinyl-CoA synthetase subunit beta</fullName>
        <shortName evidence="10">SCS-beta</shortName>
    </alternativeName>
</protein>
<dbReference type="PATRIC" id="fig|1249552.3.peg.1497"/>
<evidence type="ECO:0000256" key="9">
    <source>
        <dbReference type="ARBA" id="ARBA00052891"/>
    </source>
</evidence>
<keyword evidence="5 10" id="KW-0547">Nucleotide-binding</keyword>
<dbReference type="EC" id="6.2.1.5" evidence="10"/>
<dbReference type="GO" id="GO:0005829">
    <property type="term" value="C:cytosol"/>
    <property type="evidence" value="ECO:0007669"/>
    <property type="project" value="TreeGrafter"/>
</dbReference>
<evidence type="ECO:0000256" key="2">
    <source>
        <dbReference type="ARBA" id="ARBA00022532"/>
    </source>
</evidence>
<dbReference type="PANTHER" id="PTHR11815:SF10">
    <property type="entry name" value="SUCCINATE--COA LIGASE [GDP-FORMING] SUBUNIT BETA, MITOCHONDRIAL"/>
    <property type="match status" value="1"/>
</dbReference>
<evidence type="ECO:0000256" key="3">
    <source>
        <dbReference type="ARBA" id="ARBA00022598"/>
    </source>
</evidence>
<evidence type="ECO:0000256" key="7">
    <source>
        <dbReference type="ARBA" id="ARBA00022842"/>
    </source>
</evidence>
<keyword evidence="4 10" id="KW-0479">Metal-binding</keyword>
<evidence type="ECO:0000256" key="10">
    <source>
        <dbReference type="HAMAP-Rule" id="MF_00558"/>
    </source>
</evidence>
<dbReference type="UniPathway" id="UPA00223">
    <property type="reaction ID" value="UER00999"/>
</dbReference>
<comment type="cofactor">
    <cofactor evidence="10">
        <name>Mg(2+)</name>
        <dbReference type="ChEBI" id="CHEBI:18420"/>
    </cofactor>
    <text evidence="10">Binds 1 Mg(2+) ion per subunit.</text>
</comment>
<dbReference type="Gene3D" id="3.40.50.261">
    <property type="entry name" value="Succinyl-CoA synthetase domains"/>
    <property type="match status" value="1"/>
</dbReference>
<dbReference type="STRING" id="1249552.PS2015_1493"/>
<evidence type="ECO:0000256" key="4">
    <source>
        <dbReference type="ARBA" id="ARBA00022723"/>
    </source>
</evidence>
<dbReference type="SUPFAM" id="SSF56059">
    <property type="entry name" value="Glutathione synthetase ATP-binding domain-like"/>
    <property type="match status" value="1"/>
</dbReference>
<keyword evidence="7 10" id="KW-0460">Magnesium</keyword>
<comment type="pathway">
    <text evidence="10">Carbohydrate metabolism; tricarboxylic acid cycle; succinate from succinyl-CoA (ligase route): step 1/1.</text>
</comment>
<dbReference type="InterPro" id="IPR011761">
    <property type="entry name" value="ATP-grasp"/>
</dbReference>
<dbReference type="FunFam" id="3.40.50.261:FF:000001">
    <property type="entry name" value="Succinate--CoA ligase [ADP-forming] subunit beta"/>
    <property type="match status" value="1"/>
</dbReference>
<comment type="catalytic activity">
    <reaction evidence="9">
        <text>GTP + succinate + CoA = succinyl-CoA + GDP + phosphate</text>
        <dbReference type="Rhea" id="RHEA:22120"/>
        <dbReference type="ChEBI" id="CHEBI:30031"/>
        <dbReference type="ChEBI" id="CHEBI:37565"/>
        <dbReference type="ChEBI" id="CHEBI:43474"/>
        <dbReference type="ChEBI" id="CHEBI:57287"/>
        <dbReference type="ChEBI" id="CHEBI:57292"/>
        <dbReference type="ChEBI" id="CHEBI:58189"/>
    </reaction>
    <physiologicalReaction direction="right-to-left" evidence="9">
        <dbReference type="Rhea" id="RHEA:22122"/>
    </physiologicalReaction>
</comment>
<gene>
    <name evidence="10" type="primary">sucC</name>
    <name evidence="12" type="ORF">PS2015_1493</name>
</gene>
<dbReference type="GO" id="GO:0004776">
    <property type="term" value="F:succinate-CoA ligase (GDP-forming) activity"/>
    <property type="evidence" value="ECO:0007669"/>
    <property type="project" value="RHEA"/>
</dbReference>
<organism evidence="12 13">
    <name type="scientific">Pseudohongiella spirulinae</name>
    <dbReference type="NCBI Taxonomy" id="1249552"/>
    <lineage>
        <taxon>Bacteria</taxon>
        <taxon>Pseudomonadati</taxon>
        <taxon>Pseudomonadota</taxon>
        <taxon>Gammaproteobacteria</taxon>
        <taxon>Pseudomonadales</taxon>
        <taxon>Pseudohongiellaceae</taxon>
        <taxon>Pseudohongiella</taxon>
    </lineage>
</organism>
<sequence>MNLHEYQGKQLFAEYGLPVSKGFAVDTPEAAAEACDKIGGDMWVVKAQVHAGGRGKAGGVKLVKSRDDAKAFAEQWLGKRLVTYQTDANGQPVSKILVEACTDIDQELYLGAVVDRSSRRVVFMASTEGGVEIEKVAHETPEKILKATIDPLVGPMPYQGRELAFKLGLQGDQIKQFTKIFMGLGQLFKDYDLALLEINPLVIKTDGNLHCLDAKINIDGNALYRQAKLRDMHDPSQDDPREAHAASHELNYVALDGNIGCMVNGAGLAMGTMDIVNLHGGKPANFLDVGGGATKERVSEAFKIILSDDNVKAVLVNIFGGIVRCDMIAEGIIGAVKEVGVKVPVVVRLEGNNADVGAKVLAESGLNIIAASSLTDAAQQVVKAAEGK</sequence>
<dbReference type="GO" id="GO:0006104">
    <property type="term" value="P:succinyl-CoA metabolic process"/>
    <property type="evidence" value="ECO:0007669"/>
    <property type="project" value="TreeGrafter"/>
</dbReference>
<evidence type="ECO:0000259" key="11">
    <source>
        <dbReference type="PROSITE" id="PS50975"/>
    </source>
</evidence>
<dbReference type="NCBIfam" id="NF001913">
    <property type="entry name" value="PRK00696.1"/>
    <property type="match status" value="1"/>
</dbReference>
<dbReference type="AlphaFoldDB" id="A0A0S2KCV2"/>
<dbReference type="Pfam" id="PF00549">
    <property type="entry name" value="Ligase_CoA"/>
    <property type="match status" value="1"/>
</dbReference>
<dbReference type="PANTHER" id="PTHR11815">
    <property type="entry name" value="SUCCINYL-COA SYNTHETASE BETA CHAIN"/>
    <property type="match status" value="1"/>
</dbReference>
<proteinExistence type="inferred from homology"/>
<dbReference type="KEGG" id="pspi:PS2015_1493"/>
<keyword evidence="3 10" id="KW-0436">Ligase</keyword>
<dbReference type="Proteomes" id="UP000065641">
    <property type="component" value="Chromosome"/>
</dbReference>
<dbReference type="OrthoDB" id="9802602at2"/>
<feature type="binding site" evidence="10">
    <location>
        <begin position="321"/>
        <end position="323"/>
    </location>
    <ligand>
        <name>substrate</name>
        <note>ligand shared with subunit alpha</note>
    </ligand>
</feature>
<keyword evidence="6 10" id="KW-0067">ATP-binding</keyword>
<evidence type="ECO:0000313" key="12">
    <source>
        <dbReference type="EMBL" id="ALO46150.1"/>
    </source>
</evidence>
<evidence type="ECO:0000256" key="5">
    <source>
        <dbReference type="ARBA" id="ARBA00022741"/>
    </source>
</evidence>
<dbReference type="InterPro" id="IPR013815">
    <property type="entry name" value="ATP_grasp_subdomain_1"/>
</dbReference>
<evidence type="ECO:0000256" key="8">
    <source>
        <dbReference type="ARBA" id="ARBA00050563"/>
    </source>
</evidence>
<dbReference type="InterPro" id="IPR017866">
    <property type="entry name" value="Succ-CoA_synthase_bsu_CS"/>
</dbReference>
<dbReference type="PIRSF" id="PIRSF001554">
    <property type="entry name" value="SucCS_beta"/>
    <property type="match status" value="1"/>
</dbReference>
<dbReference type="GO" id="GO:0005524">
    <property type="term" value="F:ATP binding"/>
    <property type="evidence" value="ECO:0007669"/>
    <property type="project" value="UniProtKB-UniRule"/>
</dbReference>
<comment type="subunit">
    <text evidence="10">Heterotetramer of two alpha and two beta subunits.</text>
</comment>
<accession>A0A0S2KCV2</accession>
<dbReference type="Pfam" id="PF08442">
    <property type="entry name" value="ATP-grasp_2"/>
    <property type="match status" value="1"/>
</dbReference>
<dbReference type="NCBIfam" id="TIGR01016">
    <property type="entry name" value="sucCoAbeta"/>
    <property type="match status" value="1"/>
</dbReference>
<dbReference type="PROSITE" id="PS01217">
    <property type="entry name" value="SUCCINYL_COA_LIG_3"/>
    <property type="match status" value="1"/>
</dbReference>
<dbReference type="GO" id="GO:0004775">
    <property type="term" value="F:succinate-CoA ligase (ADP-forming) activity"/>
    <property type="evidence" value="ECO:0007669"/>
    <property type="project" value="UniProtKB-UniRule"/>
</dbReference>
<feature type="binding site" evidence="10">
    <location>
        <position position="213"/>
    </location>
    <ligand>
        <name>Mg(2+)</name>
        <dbReference type="ChEBI" id="CHEBI:18420"/>
    </ligand>
</feature>
<feature type="binding site" evidence="10">
    <location>
        <position position="264"/>
    </location>
    <ligand>
        <name>substrate</name>
        <note>ligand shared with subunit alpha</note>
    </ligand>
</feature>
<comment type="similarity">
    <text evidence="1 10">Belongs to the succinate/malate CoA ligase beta subunit family.</text>
</comment>
<reference evidence="12 13" key="1">
    <citation type="submission" date="2015-11" db="EMBL/GenBank/DDBJ databases">
        <authorList>
            <person name="Zhang Y."/>
            <person name="Guo Z."/>
        </authorList>
    </citation>
    <scope>NUCLEOTIDE SEQUENCE [LARGE SCALE GENOMIC DNA]</scope>
    <source>
        <strain evidence="12 13">KCTC 32221</strain>
    </source>
</reference>
<feature type="domain" description="ATP-grasp" evidence="11">
    <location>
        <begin position="9"/>
        <end position="229"/>
    </location>
</feature>
<dbReference type="SUPFAM" id="SSF52210">
    <property type="entry name" value="Succinyl-CoA synthetase domains"/>
    <property type="match status" value="1"/>
</dbReference>
<dbReference type="EMBL" id="CP013189">
    <property type="protein sequence ID" value="ALO46150.1"/>
    <property type="molecule type" value="Genomic_DNA"/>
</dbReference>
<comment type="function">
    <text evidence="10">Succinyl-CoA synthetase functions in the citric acid cycle (TCA), coupling the hydrolysis of succinyl-CoA to the synthesis of either ATP or GTP and thus represents the only step of substrate-level phosphorylation in the TCA. The beta subunit provides nucleotide specificity of the enzyme and binds the substrate succinate, while the binding sites for coenzyme A and phosphate are found in the alpha subunit.</text>
</comment>
<dbReference type="GO" id="GO:0042709">
    <property type="term" value="C:succinate-CoA ligase complex"/>
    <property type="evidence" value="ECO:0007669"/>
    <property type="project" value="UniProtKB-ARBA"/>
</dbReference>
<feature type="binding site" evidence="10">
    <location>
        <position position="102"/>
    </location>
    <ligand>
        <name>ATP</name>
        <dbReference type="ChEBI" id="CHEBI:30616"/>
    </ligand>
</feature>
<keyword evidence="13" id="KW-1185">Reference proteome</keyword>
<dbReference type="PROSITE" id="PS50975">
    <property type="entry name" value="ATP_GRASP"/>
    <property type="match status" value="1"/>
</dbReference>
<dbReference type="HAMAP" id="MF_00558">
    <property type="entry name" value="Succ_CoA_beta"/>
    <property type="match status" value="1"/>
</dbReference>
<dbReference type="RefSeq" id="WP_058021617.1">
    <property type="nucleotide sequence ID" value="NZ_CP013189.1"/>
</dbReference>
<dbReference type="GO" id="GO:0000287">
    <property type="term" value="F:magnesium ion binding"/>
    <property type="evidence" value="ECO:0007669"/>
    <property type="project" value="UniProtKB-UniRule"/>
</dbReference>
<feature type="binding site" evidence="10">
    <location>
        <begin position="53"/>
        <end position="55"/>
    </location>
    <ligand>
        <name>ATP</name>
        <dbReference type="ChEBI" id="CHEBI:30616"/>
    </ligand>
</feature>
<dbReference type="Gene3D" id="3.30.470.20">
    <property type="entry name" value="ATP-grasp fold, B domain"/>
    <property type="match status" value="1"/>
</dbReference>
<dbReference type="InterPro" id="IPR013650">
    <property type="entry name" value="ATP-grasp_succ-CoA_synth-type"/>
</dbReference>
<dbReference type="Gene3D" id="3.30.1490.20">
    <property type="entry name" value="ATP-grasp fold, A domain"/>
    <property type="match status" value="1"/>
</dbReference>
<evidence type="ECO:0000313" key="13">
    <source>
        <dbReference type="Proteomes" id="UP000065641"/>
    </source>
</evidence>
<dbReference type="FunFam" id="3.30.470.20:FF:000002">
    <property type="entry name" value="Succinate--CoA ligase [ADP-forming] subunit beta"/>
    <property type="match status" value="1"/>
</dbReference>